<comment type="caution">
    <text evidence="2">The sequence shown here is derived from an EMBL/GenBank/DDBJ whole genome shotgun (WGS) entry which is preliminary data.</text>
</comment>
<dbReference type="InterPro" id="IPR052930">
    <property type="entry name" value="TA_antitoxin_MntA"/>
</dbReference>
<evidence type="ECO:0000313" key="3">
    <source>
        <dbReference type="Proteomes" id="UP000318937"/>
    </source>
</evidence>
<dbReference type="Pfam" id="PF18765">
    <property type="entry name" value="Polbeta"/>
    <property type="match status" value="1"/>
</dbReference>
<gene>
    <name evidence="2" type="ORF">FG383_18055</name>
</gene>
<proteinExistence type="predicted"/>
<organism evidence="2 3">
    <name type="scientific">Psychrobacillus soli</name>
    <dbReference type="NCBI Taxonomy" id="1543965"/>
    <lineage>
        <taxon>Bacteria</taxon>
        <taxon>Bacillati</taxon>
        <taxon>Bacillota</taxon>
        <taxon>Bacilli</taxon>
        <taxon>Bacillales</taxon>
        <taxon>Bacillaceae</taxon>
        <taxon>Psychrobacillus</taxon>
    </lineage>
</organism>
<accession>A0A544SQ20</accession>
<reference evidence="2 3" key="1">
    <citation type="submission" date="2019-05" db="EMBL/GenBank/DDBJ databases">
        <title>Psychrobacillus vulpis sp. nov., a new species isolated from feces of a red fox that inhabits in The Tablas de Daimiel Natural Park, Albacete, Spain.</title>
        <authorList>
            <person name="Rodriguez M."/>
            <person name="Reina J.C."/>
            <person name="Bejar V."/>
            <person name="Llamas I."/>
        </authorList>
    </citation>
    <scope>NUCLEOTIDE SEQUENCE [LARGE SCALE GENOMIC DNA]</scope>
    <source>
        <strain evidence="2 3">NHI-2</strain>
    </source>
</reference>
<dbReference type="PANTHER" id="PTHR43852">
    <property type="entry name" value="NUCLEOTIDYLTRANSFERASE"/>
    <property type="match status" value="1"/>
</dbReference>
<dbReference type="AlphaFoldDB" id="A0A544SQ20"/>
<name>A0A544SQ20_9BACI</name>
<sequence length="134" mass="15317">MEEHMKKQIADILVPALKPVFLIVFGSYAKGHARPDSDLDIAFYCDDAALTSYDVFMLAQQLADKLKMEVDLVNLKEANTVFQAQIFSTGVTIHCIDENIRVREQMKALSMYVKLNEDRWEALEQIARRGSVYD</sequence>
<dbReference type="InterPro" id="IPR041633">
    <property type="entry name" value="Polbeta"/>
</dbReference>
<dbReference type="EMBL" id="VDGG01000054">
    <property type="protein sequence ID" value="TQR07291.1"/>
    <property type="molecule type" value="Genomic_DNA"/>
</dbReference>
<dbReference type="Gene3D" id="3.30.460.10">
    <property type="entry name" value="Beta Polymerase, domain 2"/>
    <property type="match status" value="1"/>
</dbReference>
<protein>
    <submittedName>
        <fullName evidence="2">Nucleotidyltransferase domain-containing protein</fullName>
    </submittedName>
</protein>
<dbReference type="NCBIfam" id="NF047752">
    <property type="entry name" value="MntA_antitoxin"/>
    <property type="match status" value="1"/>
</dbReference>
<dbReference type="RefSeq" id="WP_142608797.1">
    <property type="nucleotide sequence ID" value="NZ_VDGG01000054.1"/>
</dbReference>
<dbReference type="PANTHER" id="PTHR43852:SF3">
    <property type="entry name" value="NUCLEOTIDYLTRANSFERASE"/>
    <property type="match status" value="1"/>
</dbReference>
<evidence type="ECO:0000259" key="1">
    <source>
        <dbReference type="Pfam" id="PF18765"/>
    </source>
</evidence>
<keyword evidence="2" id="KW-0808">Transferase</keyword>
<dbReference type="CDD" id="cd05403">
    <property type="entry name" value="NT_KNTase_like"/>
    <property type="match status" value="1"/>
</dbReference>
<evidence type="ECO:0000313" key="2">
    <source>
        <dbReference type="EMBL" id="TQR07291.1"/>
    </source>
</evidence>
<dbReference type="OrthoDB" id="9816197at2"/>
<keyword evidence="3" id="KW-1185">Reference proteome</keyword>
<dbReference type="SUPFAM" id="SSF81301">
    <property type="entry name" value="Nucleotidyltransferase"/>
    <property type="match status" value="1"/>
</dbReference>
<dbReference type="GO" id="GO:0016740">
    <property type="term" value="F:transferase activity"/>
    <property type="evidence" value="ECO:0007669"/>
    <property type="project" value="UniProtKB-KW"/>
</dbReference>
<dbReference type="InterPro" id="IPR043519">
    <property type="entry name" value="NT_sf"/>
</dbReference>
<feature type="domain" description="Polymerase beta nucleotidyltransferase" evidence="1">
    <location>
        <begin position="7"/>
        <end position="98"/>
    </location>
</feature>
<dbReference type="Proteomes" id="UP000318937">
    <property type="component" value="Unassembled WGS sequence"/>
</dbReference>